<keyword evidence="15" id="KW-0009">Actin-binding</keyword>
<evidence type="ECO:0000256" key="16">
    <source>
        <dbReference type="ARBA" id="ARBA00023212"/>
    </source>
</evidence>
<dbReference type="Pfam" id="PF06456">
    <property type="entry name" value="Arfaptin"/>
    <property type="match status" value="1"/>
</dbReference>
<dbReference type="AlphaFoldDB" id="A0A8B8FVJ6"/>
<evidence type="ECO:0000256" key="6">
    <source>
        <dbReference type="ARBA" id="ARBA00022490"/>
    </source>
</evidence>
<dbReference type="GO" id="GO:0014069">
    <property type="term" value="C:postsynaptic density"/>
    <property type="evidence" value="ECO:0007669"/>
    <property type="project" value="UniProtKB-SubCell"/>
</dbReference>
<dbReference type="GO" id="GO:0043113">
    <property type="term" value="P:receptor clustering"/>
    <property type="evidence" value="ECO:0007669"/>
    <property type="project" value="TreeGrafter"/>
</dbReference>
<keyword evidence="11" id="KW-0106">Calcium</keyword>
<comment type="function">
    <text evidence="20">Probable adapter protein that bind to and organize the subcellular localization of a variety of membrane proteins containing some PDZ recognition sequence. Involved in the clustering of various receptors, possibly by acting at the receptor internalization level. Plays a role in synaptic plasticity by regulating the trafficking and internalization of AMPA receptors. May be regulated upon PRKCA activation. May regulate ASIC1/ASIC3 channel. Regulates actin polymerization by inhibiting the actin-nucleating activity of the Arp2/3 complex; the function is competitive with nucleation promoting factors and is linked to neuronal morphology regulation and AMPA receptor (AMPAR) endocytosis. Via interaction with the Arp2/3 complex involved in regulation of synaptic plasicity of excitatory synapses and required for spine shrinkage during long-term depression (LTD). Involved in regulation of astrocyte morphology, antagonistic to Arp2/3 complex activator WASL/N-WASP function.</text>
</comment>
<dbReference type="Gene3D" id="1.20.1270.60">
    <property type="entry name" value="Arfaptin homology (AH) domain/BAR domain"/>
    <property type="match status" value="1"/>
</dbReference>
<dbReference type="GO" id="GO:0005080">
    <property type="term" value="F:protein kinase C binding"/>
    <property type="evidence" value="ECO:0007669"/>
    <property type="project" value="TreeGrafter"/>
</dbReference>
<keyword evidence="6" id="KW-0963">Cytoplasm</keyword>
<evidence type="ECO:0000256" key="23">
    <source>
        <dbReference type="ARBA" id="ARBA00093501"/>
    </source>
</evidence>
<evidence type="ECO:0000256" key="20">
    <source>
        <dbReference type="ARBA" id="ARBA00033721"/>
    </source>
</evidence>
<evidence type="ECO:0000256" key="11">
    <source>
        <dbReference type="ARBA" id="ARBA00022837"/>
    </source>
</evidence>
<evidence type="ECO:0000259" key="25">
    <source>
        <dbReference type="PROSITE" id="PS50106"/>
    </source>
</evidence>
<dbReference type="GO" id="GO:0019904">
    <property type="term" value="F:protein domain specific binding"/>
    <property type="evidence" value="ECO:0007669"/>
    <property type="project" value="InterPro"/>
</dbReference>
<accession>A0A8B8FVJ6</accession>
<dbReference type="SUPFAM" id="SSF50156">
    <property type="entry name" value="PDZ domain-like"/>
    <property type="match status" value="1"/>
</dbReference>
<dbReference type="GO" id="GO:0005856">
    <property type="term" value="C:cytoskeleton"/>
    <property type="evidence" value="ECO:0007669"/>
    <property type="project" value="UniProtKB-SubCell"/>
</dbReference>
<dbReference type="PANTHER" id="PTHR12141">
    <property type="entry name" value="ARFAPTIN-RELATED"/>
    <property type="match status" value="1"/>
</dbReference>
<evidence type="ECO:0000256" key="15">
    <source>
        <dbReference type="ARBA" id="ARBA00023203"/>
    </source>
</evidence>
<organism evidence="27 29">
    <name type="scientific">Sipha flava</name>
    <name type="common">yellow sugarcane aphid</name>
    <dbReference type="NCBI Taxonomy" id="143950"/>
    <lineage>
        <taxon>Eukaryota</taxon>
        <taxon>Metazoa</taxon>
        <taxon>Ecdysozoa</taxon>
        <taxon>Arthropoda</taxon>
        <taxon>Hexapoda</taxon>
        <taxon>Insecta</taxon>
        <taxon>Pterygota</taxon>
        <taxon>Neoptera</taxon>
        <taxon>Paraneoptera</taxon>
        <taxon>Hemiptera</taxon>
        <taxon>Sternorrhyncha</taxon>
        <taxon>Aphidomorpha</taxon>
        <taxon>Aphidoidea</taxon>
        <taxon>Aphididae</taxon>
        <taxon>Sipha</taxon>
    </lineage>
</organism>
<evidence type="ECO:0000256" key="19">
    <source>
        <dbReference type="ARBA" id="ARBA00032804"/>
    </source>
</evidence>
<keyword evidence="14" id="KW-0564">Palmitate</keyword>
<dbReference type="GO" id="GO:0043005">
    <property type="term" value="C:neuron projection"/>
    <property type="evidence" value="ECO:0007669"/>
    <property type="project" value="UniProtKB-KW"/>
</dbReference>
<dbReference type="SMART" id="SM00228">
    <property type="entry name" value="PDZ"/>
    <property type="match status" value="1"/>
</dbReference>
<keyword evidence="9" id="KW-0479">Metal-binding</keyword>
<dbReference type="GO" id="GO:0006886">
    <property type="term" value="P:intracellular protein transport"/>
    <property type="evidence" value="ECO:0007669"/>
    <property type="project" value="TreeGrafter"/>
</dbReference>
<dbReference type="GO" id="GO:0048471">
    <property type="term" value="C:perinuclear region of cytoplasm"/>
    <property type="evidence" value="ECO:0007669"/>
    <property type="project" value="UniProtKB-SubCell"/>
</dbReference>
<feature type="domain" description="PDZ" evidence="25">
    <location>
        <begin position="25"/>
        <end position="109"/>
    </location>
</feature>
<evidence type="ECO:0000256" key="5">
    <source>
        <dbReference type="ARBA" id="ARBA00017975"/>
    </source>
</evidence>
<dbReference type="GO" id="GO:0097062">
    <property type="term" value="P:dendritic spine maintenance"/>
    <property type="evidence" value="ECO:0007669"/>
    <property type="project" value="TreeGrafter"/>
</dbReference>
<dbReference type="CDD" id="cd06722">
    <property type="entry name" value="PDZ_PICK1-like"/>
    <property type="match status" value="1"/>
</dbReference>
<evidence type="ECO:0000256" key="24">
    <source>
        <dbReference type="SAM" id="MobiDB-lite"/>
    </source>
</evidence>
<keyword evidence="7" id="KW-0597">Phosphoprotein</keyword>
<dbReference type="OrthoDB" id="5917245at2759"/>
<evidence type="ECO:0000256" key="1">
    <source>
        <dbReference type="ARBA" id="ARBA00004170"/>
    </source>
</evidence>
<comment type="subcellular location">
    <subcellularLocation>
        <location evidence="2">Cytoplasm</location>
        <location evidence="2">Cytoskeleton</location>
    </subcellularLocation>
    <subcellularLocation>
        <location evidence="3">Cytoplasm</location>
        <location evidence="3">Perinuclear region</location>
    </subcellularLocation>
    <subcellularLocation>
        <location evidence="4">Membrane</location>
        <topology evidence="4">Lipid-anchor</topology>
    </subcellularLocation>
    <subcellularLocation>
        <location evidence="1">Membrane</location>
        <topology evidence="1">Peripheral membrane protein</topology>
    </subcellularLocation>
    <subcellularLocation>
        <location evidence="22">Postsynaptic density</location>
    </subcellularLocation>
    <subcellularLocation>
        <location evidence="21">Synapse</location>
        <location evidence="21">Synaptosome</location>
    </subcellularLocation>
</comment>
<dbReference type="InterPro" id="IPR027267">
    <property type="entry name" value="AH/BAR_dom_sf"/>
</dbReference>
<gene>
    <name evidence="28 29" type="primary">LOC112686787</name>
</gene>
<feature type="region of interest" description="Disordered" evidence="24">
    <location>
        <begin position="388"/>
        <end position="423"/>
    </location>
</feature>
<proteinExistence type="predicted"/>
<dbReference type="Pfam" id="PF00595">
    <property type="entry name" value="PDZ"/>
    <property type="match status" value="1"/>
</dbReference>
<evidence type="ECO:0000256" key="22">
    <source>
        <dbReference type="ARBA" id="ARBA00034105"/>
    </source>
</evidence>
<dbReference type="GeneID" id="112686787"/>
<protein>
    <recommendedName>
        <fullName evidence="5">PRKCA-binding protein</fullName>
    </recommendedName>
    <alternativeName>
        <fullName evidence="19">Protein interacting with C kinase 1</fullName>
    </alternativeName>
    <alternativeName>
        <fullName evidence="18">Protein kinase C-alpha-binding protein</fullName>
    </alternativeName>
</protein>
<dbReference type="InterPro" id="IPR001478">
    <property type="entry name" value="PDZ"/>
</dbReference>
<dbReference type="RefSeq" id="XP_025414998.1">
    <property type="nucleotide sequence ID" value="XM_025559213.1"/>
</dbReference>
<name>A0A8B8FVJ6_9HEMI</name>
<evidence type="ECO:0000256" key="10">
    <source>
        <dbReference type="ARBA" id="ARBA00022833"/>
    </source>
</evidence>
<evidence type="ECO:0000256" key="7">
    <source>
        <dbReference type="ARBA" id="ARBA00022553"/>
    </source>
</evidence>
<dbReference type="GO" id="GO:0032588">
    <property type="term" value="C:trans-Golgi network membrane"/>
    <property type="evidence" value="ECO:0007669"/>
    <property type="project" value="TreeGrafter"/>
</dbReference>
<evidence type="ECO:0000256" key="17">
    <source>
        <dbReference type="ARBA" id="ARBA00023288"/>
    </source>
</evidence>
<dbReference type="GO" id="GO:0046872">
    <property type="term" value="F:metal ion binding"/>
    <property type="evidence" value="ECO:0007669"/>
    <property type="project" value="UniProtKB-KW"/>
</dbReference>
<dbReference type="GO" id="GO:0034315">
    <property type="term" value="P:regulation of Arp2/3 complex-mediated actin nucleation"/>
    <property type="evidence" value="ECO:0007669"/>
    <property type="project" value="TreeGrafter"/>
</dbReference>
<evidence type="ECO:0000313" key="29">
    <source>
        <dbReference type="RefSeq" id="XP_025414999.1"/>
    </source>
</evidence>
<evidence type="ECO:0000313" key="28">
    <source>
        <dbReference type="RefSeq" id="XP_025414998.1"/>
    </source>
</evidence>
<evidence type="ECO:0000256" key="12">
    <source>
        <dbReference type="ARBA" id="ARBA00023018"/>
    </source>
</evidence>
<dbReference type="GO" id="GO:0002092">
    <property type="term" value="P:positive regulation of receptor internalization"/>
    <property type="evidence" value="ECO:0007669"/>
    <property type="project" value="TreeGrafter"/>
</dbReference>
<dbReference type="Gene3D" id="2.30.42.10">
    <property type="match status" value="1"/>
</dbReference>
<evidence type="ECO:0000256" key="13">
    <source>
        <dbReference type="ARBA" id="ARBA00023136"/>
    </source>
</evidence>
<dbReference type="FunFam" id="2.30.42.10:FF:000073">
    <property type="entry name" value="Interacting with PRKCA"/>
    <property type="match status" value="1"/>
</dbReference>
<evidence type="ECO:0000256" key="21">
    <source>
        <dbReference type="ARBA" id="ARBA00034102"/>
    </source>
</evidence>
<dbReference type="SMART" id="SM01015">
    <property type="entry name" value="Arfaptin"/>
    <property type="match status" value="1"/>
</dbReference>
<dbReference type="InterPro" id="IPR030798">
    <property type="entry name" value="Arfaptin_fam"/>
</dbReference>
<keyword evidence="8" id="KW-0771">Synaptosome</keyword>
<evidence type="ECO:0000259" key="26">
    <source>
        <dbReference type="PROSITE" id="PS50870"/>
    </source>
</evidence>
<keyword evidence="27" id="KW-1185">Reference proteome</keyword>
<reference evidence="28 29" key="1">
    <citation type="submission" date="2025-04" db="UniProtKB">
        <authorList>
            <consortium name="RefSeq"/>
        </authorList>
    </citation>
    <scope>IDENTIFICATION</scope>
    <source>
        <tissue evidence="28 29">Whole body</tissue>
    </source>
</reference>
<evidence type="ECO:0000256" key="18">
    <source>
        <dbReference type="ARBA" id="ARBA00031097"/>
    </source>
</evidence>
<dbReference type="InterPro" id="IPR010504">
    <property type="entry name" value="AH_dom"/>
</dbReference>
<evidence type="ECO:0000256" key="8">
    <source>
        <dbReference type="ARBA" id="ARBA00022599"/>
    </source>
</evidence>
<evidence type="ECO:0000256" key="14">
    <source>
        <dbReference type="ARBA" id="ARBA00023139"/>
    </source>
</evidence>
<dbReference type="PROSITE" id="PS50870">
    <property type="entry name" value="AH"/>
    <property type="match status" value="1"/>
</dbReference>
<feature type="domain" description="AH" evidence="26">
    <location>
        <begin position="148"/>
        <end position="348"/>
    </location>
</feature>
<keyword evidence="13" id="KW-0472">Membrane</keyword>
<dbReference type="Proteomes" id="UP000694846">
    <property type="component" value="Unplaced"/>
</dbReference>
<sequence length="462" mass="52376">MMYDYEFGDLCFDEDKMGMKVTSGIVTINKDPTTNLIGITIGGGPPHCPCIYVIQVSDNSPASLDGTLESGDEILAVNNECVRGRTKLQVAQMIQSSVDRVILKYNKLHADARQGKTLDIVLKKVKHRLVERMSATTADSLGMSRAILVNDSLVKRLQQLDDMEHSYRHLVDHTERVLRAFYALTQCFKEFGDTFAEIGAREPQPRASEALVRFAEYHRRMERQGLMLIKALKPISRSFGTYLNKAIPDTKQTIRKYADVKFEYLSYCLKVKELDDEEITYCSADEPLYRIETGNYEYRLVLRCRQLARKRFAALREDVLAKIELLENKHVHDVVGQLHAIASQMASYNCEISQMMLGGGNSSSEPPLFPIEMDLTRTAFQYESVQPPVSDCFQDDQDDDNLLAQADNPRVYRDTPPLSQKNDEPISALTELAQLHLNTEKTDTENTENQTQTVTSPLLLDL</sequence>
<dbReference type="InterPro" id="IPR037959">
    <property type="entry name" value="PICK1_BAR"/>
</dbReference>
<dbReference type="CDD" id="cd07659">
    <property type="entry name" value="BAR_PICK1"/>
    <property type="match status" value="1"/>
</dbReference>
<dbReference type="GO" id="GO:0005886">
    <property type="term" value="C:plasma membrane"/>
    <property type="evidence" value="ECO:0007669"/>
    <property type="project" value="GOC"/>
</dbReference>
<dbReference type="InterPro" id="IPR036034">
    <property type="entry name" value="PDZ_sf"/>
</dbReference>
<evidence type="ECO:0000256" key="3">
    <source>
        <dbReference type="ARBA" id="ARBA00004556"/>
    </source>
</evidence>
<evidence type="ECO:0000313" key="27">
    <source>
        <dbReference type="Proteomes" id="UP000694846"/>
    </source>
</evidence>
<evidence type="ECO:0000256" key="9">
    <source>
        <dbReference type="ARBA" id="ARBA00022723"/>
    </source>
</evidence>
<keyword evidence="10" id="KW-0862">Zinc</keyword>
<dbReference type="PANTHER" id="PTHR12141:SF1">
    <property type="entry name" value="PRKCA-BINDING PROTEIN"/>
    <property type="match status" value="1"/>
</dbReference>
<dbReference type="GO" id="GO:0003779">
    <property type="term" value="F:actin binding"/>
    <property type="evidence" value="ECO:0007669"/>
    <property type="project" value="UniProtKB-KW"/>
</dbReference>
<dbReference type="PROSITE" id="PS50106">
    <property type="entry name" value="PDZ"/>
    <property type="match status" value="1"/>
</dbReference>
<evidence type="ECO:0000256" key="2">
    <source>
        <dbReference type="ARBA" id="ARBA00004245"/>
    </source>
</evidence>
<dbReference type="GO" id="GO:0005543">
    <property type="term" value="F:phospholipid binding"/>
    <property type="evidence" value="ECO:0007669"/>
    <property type="project" value="TreeGrafter"/>
</dbReference>
<dbReference type="RefSeq" id="XP_025414999.1">
    <property type="nucleotide sequence ID" value="XM_025559214.1"/>
</dbReference>
<dbReference type="SUPFAM" id="SSF103657">
    <property type="entry name" value="BAR/IMD domain-like"/>
    <property type="match status" value="1"/>
</dbReference>
<comment type="subunit">
    <text evidence="23">Monomer and homodimer. Interacts with CXADR. Interacts presynaptically with the glutamate receptors GRIA2, GRIA3, GRIK3, isoform 3 of GRIA4, isoform A of GRM4, GRM7 and GRM8; with NAPA and NAPB; and with BTG2. The interaction with NAPA and NAPB disrupts the interaction with GRIA2, conducting to the internalization of GRIA2. Interacts with PRKCA; with the amine transporters SLC6A2 and SLC6A3; with the channels ASIC1 and ASIC2; with the GTP-binding proteins ARF1 and ARF3; with the ephrin receptor tyrosine kinases EPHA7, EPHB1 and EPHB2; with ERBB2 and through its PDZ domain with the C-terminal tail of PRLHR. Interacts with UNC5A. Interacts (via AH domain) with NCS1/FREQ; in a calcium-dependent manner. Interacts with F-actin and associates with the ARP2/3 complex. Interacts (via PDZ domain) with ARF1 (activated); the interaction blocks Arp2/3 complex inhibition. Interacts with SORCS3.</text>
</comment>
<dbReference type="GO" id="GO:0008021">
    <property type="term" value="C:synaptic vesicle"/>
    <property type="evidence" value="ECO:0007669"/>
    <property type="project" value="TreeGrafter"/>
</dbReference>
<evidence type="ECO:0000256" key="4">
    <source>
        <dbReference type="ARBA" id="ARBA00004635"/>
    </source>
</evidence>
<dbReference type="GO" id="GO:0098842">
    <property type="term" value="C:postsynaptic early endosome"/>
    <property type="evidence" value="ECO:0007669"/>
    <property type="project" value="TreeGrafter"/>
</dbReference>
<dbReference type="CTD" id="9463"/>
<keyword evidence="12" id="KW-0770">Synapse</keyword>
<keyword evidence="17" id="KW-0449">Lipoprotein</keyword>
<keyword evidence="16" id="KW-0206">Cytoskeleton</keyword>
<feature type="region of interest" description="Disordered" evidence="24">
    <location>
        <begin position="439"/>
        <end position="462"/>
    </location>
</feature>